<name>A0A5N4B0D4_PHOPY</name>
<sequence length="178" mass="21056">MKMKEEIINHIKGFPVIDSHYCRQTTKRKYLEPNLSVSKMYDLYVKRCNETTSTPGKLSYYRNIFTTEFNYGFHIPKKDRCLKCETYKIKMLESLTDKEQKDYDEHIILKNQMRTERDNDRKSKVAVLGFDLENVITCPRSEVGDFFYSQKLNIYNLTGHLSTTGQTYCAIWTEARQG</sequence>
<accession>A0A5N4B0D4</accession>
<protein>
    <submittedName>
        <fullName evidence="1">Uncharacterized protein</fullName>
    </submittedName>
</protein>
<dbReference type="PANTHER" id="PTHR10773:SF19">
    <property type="match status" value="1"/>
</dbReference>
<dbReference type="EMBL" id="VVIM01000001">
    <property type="protein sequence ID" value="KAB0803071.1"/>
    <property type="molecule type" value="Genomic_DNA"/>
</dbReference>
<reference evidence="1 2" key="1">
    <citation type="journal article" date="2018" name="Elife">
        <title>Firefly genomes illuminate parallel origins of bioluminescence in beetles.</title>
        <authorList>
            <person name="Fallon T.R."/>
            <person name="Lower S.E."/>
            <person name="Chang C.H."/>
            <person name="Bessho-Uehara M."/>
            <person name="Martin G.J."/>
            <person name="Bewick A.J."/>
            <person name="Behringer M."/>
            <person name="Debat H.J."/>
            <person name="Wong I."/>
            <person name="Day J.C."/>
            <person name="Suvorov A."/>
            <person name="Silva C.J."/>
            <person name="Stanger-Hall K.F."/>
            <person name="Hall D.W."/>
            <person name="Schmitz R.J."/>
            <person name="Nelson D.R."/>
            <person name="Lewis S.M."/>
            <person name="Shigenobu S."/>
            <person name="Bybee S.M."/>
            <person name="Larracuente A.M."/>
            <person name="Oba Y."/>
            <person name="Weng J.K."/>
        </authorList>
    </citation>
    <scope>NUCLEOTIDE SEQUENCE [LARGE SCALE GENOMIC DNA]</scope>
    <source>
        <strain evidence="1">1611_PpyrPB1</strain>
        <tissue evidence="1">Whole body</tissue>
    </source>
</reference>
<dbReference type="PANTHER" id="PTHR10773">
    <property type="entry name" value="DNA-DIRECTED RNA POLYMERASES I, II, AND III SUBUNIT RPABC2"/>
    <property type="match status" value="1"/>
</dbReference>
<comment type="caution">
    <text evidence="1">The sequence shown here is derived from an EMBL/GenBank/DDBJ whole genome shotgun (WGS) entry which is preliminary data.</text>
</comment>
<dbReference type="AlphaFoldDB" id="A0A5N4B0D4"/>
<evidence type="ECO:0000313" key="1">
    <source>
        <dbReference type="EMBL" id="KAB0803071.1"/>
    </source>
</evidence>
<organism evidence="1 2">
    <name type="scientific">Photinus pyralis</name>
    <name type="common">Common eastern firefly</name>
    <name type="synonym">Lampyris pyralis</name>
    <dbReference type="NCBI Taxonomy" id="7054"/>
    <lineage>
        <taxon>Eukaryota</taxon>
        <taxon>Metazoa</taxon>
        <taxon>Ecdysozoa</taxon>
        <taxon>Arthropoda</taxon>
        <taxon>Hexapoda</taxon>
        <taxon>Insecta</taxon>
        <taxon>Pterygota</taxon>
        <taxon>Neoptera</taxon>
        <taxon>Endopterygota</taxon>
        <taxon>Coleoptera</taxon>
        <taxon>Polyphaga</taxon>
        <taxon>Elateriformia</taxon>
        <taxon>Elateroidea</taxon>
        <taxon>Lampyridae</taxon>
        <taxon>Lampyrinae</taxon>
        <taxon>Photinus</taxon>
    </lineage>
</organism>
<proteinExistence type="predicted"/>
<dbReference type="InParanoid" id="A0A5N4B0D4"/>
<evidence type="ECO:0000313" key="2">
    <source>
        <dbReference type="Proteomes" id="UP000327044"/>
    </source>
</evidence>
<keyword evidence="2" id="KW-1185">Reference proteome</keyword>
<gene>
    <name evidence="1" type="ORF">PPYR_00041</name>
</gene>
<dbReference type="Proteomes" id="UP000327044">
    <property type="component" value="Unassembled WGS sequence"/>
</dbReference>